<reference evidence="2" key="1">
    <citation type="journal article" date="2021" name="Sci. Adv.">
        <title>The American lobster genome reveals insights on longevity, neural, and immune adaptations.</title>
        <authorList>
            <person name="Polinski J.M."/>
            <person name="Zimin A.V."/>
            <person name="Clark K.F."/>
            <person name="Kohn A.B."/>
            <person name="Sadowski N."/>
            <person name="Timp W."/>
            <person name="Ptitsyn A."/>
            <person name="Khanna P."/>
            <person name="Romanova D.Y."/>
            <person name="Williams P."/>
            <person name="Greenwood S.J."/>
            <person name="Moroz L.L."/>
            <person name="Walt D.R."/>
            <person name="Bodnar A.G."/>
        </authorList>
    </citation>
    <scope>NUCLEOTIDE SEQUENCE</scope>
    <source>
        <strain evidence="2">GMGI-L3</strain>
    </source>
</reference>
<sequence>MNSERDNSPKSKSWVWNDHRGELVKISQPLGILLHLSPFLCPSWPETHQQYGRLDPEDWESQPEAPVTFTHCLKVTLHLQATQTTFTKMFLDVVKLQKVQELLRGLVEYFRELFLQADLIRGIEPPAVGNKRVLELRWRERLQAVLQPLAASYGQVILGHGLNNLHHMKRGHSLQSYGKRDNEIFEWLYEAAELFVWIVFRRRDRPVIHTEVTRLFRGQVGLEYEEQQRQLQFQQGEEVVEQRKISRRRKSNTMTPLSEPQQTKMGCQMTKSSKKKEDPDIPEPPKPAPPDPRLPLTARQKFNIIKSWKGIARAIEPTGVYMFVK</sequence>
<dbReference type="AlphaFoldDB" id="A0A8J5TJL0"/>
<evidence type="ECO:0000256" key="1">
    <source>
        <dbReference type="SAM" id="MobiDB-lite"/>
    </source>
</evidence>
<evidence type="ECO:0000313" key="2">
    <source>
        <dbReference type="EMBL" id="KAG7173373.1"/>
    </source>
</evidence>
<organism evidence="2 3">
    <name type="scientific">Homarus americanus</name>
    <name type="common">American lobster</name>
    <dbReference type="NCBI Taxonomy" id="6706"/>
    <lineage>
        <taxon>Eukaryota</taxon>
        <taxon>Metazoa</taxon>
        <taxon>Ecdysozoa</taxon>
        <taxon>Arthropoda</taxon>
        <taxon>Crustacea</taxon>
        <taxon>Multicrustacea</taxon>
        <taxon>Malacostraca</taxon>
        <taxon>Eumalacostraca</taxon>
        <taxon>Eucarida</taxon>
        <taxon>Decapoda</taxon>
        <taxon>Pleocyemata</taxon>
        <taxon>Astacidea</taxon>
        <taxon>Nephropoidea</taxon>
        <taxon>Nephropidae</taxon>
        <taxon>Homarus</taxon>
    </lineage>
</organism>
<gene>
    <name evidence="2" type="primary">Ppp1r36-L</name>
    <name evidence="2" type="ORF">Hamer_G018655</name>
</gene>
<evidence type="ECO:0000313" key="3">
    <source>
        <dbReference type="Proteomes" id="UP000747542"/>
    </source>
</evidence>
<dbReference type="PANTHER" id="PTHR21055:SF3">
    <property type="entry name" value="PROTEIN PHOSPHATASE 1 REGULATORY SUBUNIT 36"/>
    <property type="match status" value="1"/>
</dbReference>
<dbReference type="GO" id="GO:0019902">
    <property type="term" value="F:phosphatase binding"/>
    <property type="evidence" value="ECO:0007669"/>
    <property type="project" value="InterPro"/>
</dbReference>
<feature type="compositionally biased region" description="Polar residues" evidence="1">
    <location>
        <begin position="252"/>
        <end position="271"/>
    </location>
</feature>
<dbReference type="PANTHER" id="PTHR21055">
    <property type="entry name" value="PROTEIN PHOSPHATASE 1 REGULATORY SUBUNIT 36"/>
    <property type="match status" value="1"/>
</dbReference>
<keyword evidence="3" id="KW-1185">Reference proteome</keyword>
<feature type="region of interest" description="Disordered" evidence="1">
    <location>
        <begin position="242"/>
        <end position="297"/>
    </location>
</feature>
<proteinExistence type="predicted"/>
<dbReference type="Proteomes" id="UP000747542">
    <property type="component" value="Unassembled WGS sequence"/>
</dbReference>
<name>A0A8J5TJL0_HOMAM</name>
<protein>
    <submittedName>
        <fullName evidence="2">Phosphatase 1 regulatory subunit 36-like</fullName>
    </submittedName>
</protein>
<dbReference type="Pfam" id="PF14895">
    <property type="entry name" value="PPPI_inhib"/>
    <property type="match status" value="1"/>
</dbReference>
<dbReference type="InterPro" id="IPR026142">
    <property type="entry name" value="Pro_pase_1_reg_su_36"/>
</dbReference>
<dbReference type="EMBL" id="JAHLQT010009960">
    <property type="protein sequence ID" value="KAG7173373.1"/>
    <property type="molecule type" value="Genomic_DNA"/>
</dbReference>
<accession>A0A8J5TJL0</accession>
<comment type="caution">
    <text evidence="2">The sequence shown here is derived from an EMBL/GenBank/DDBJ whole genome shotgun (WGS) entry which is preliminary data.</text>
</comment>
<feature type="compositionally biased region" description="Pro residues" evidence="1">
    <location>
        <begin position="282"/>
        <end position="293"/>
    </location>
</feature>